<dbReference type="eggNOG" id="COG4974">
    <property type="taxonomic scope" value="Bacteria"/>
</dbReference>
<feature type="domain" description="Tyr recombinase" evidence="4">
    <location>
        <begin position="122"/>
        <end position="305"/>
    </location>
</feature>
<proteinExistence type="inferred from homology"/>
<dbReference type="Gene3D" id="1.10.443.10">
    <property type="entry name" value="Intergrase catalytic core"/>
    <property type="match status" value="1"/>
</dbReference>
<evidence type="ECO:0000313" key="5">
    <source>
        <dbReference type="EMBL" id="ABR33520.1"/>
    </source>
</evidence>
<dbReference type="Pfam" id="PF00589">
    <property type="entry name" value="Phage_integrase"/>
    <property type="match status" value="1"/>
</dbReference>
<dbReference type="Gene3D" id="1.10.150.130">
    <property type="match status" value="1"/>
</dbReference>
<dbReference type="GO" id="GO:0006310">
    <property type="term" value="P:DNA recombination"/>
    <property type="evidence" value="ECO:0007669"/>
    <property type="project" value="UniProtKB-KW"/>
</dbReference>
<organism evidence="5 6">
    <name type="scientific">Clostridium beijerinckii (strain ATCC 51743 / NCIMB 8052)</name>
    <name type="common">Clostridium acetobutylicum</name>
    <dbReference type="NCBI Taxonomy" id="290402"/>
    <lineage>
        <taxon>Bacteria</taxon>
        <taxon>Bacillati</taxon>
        <taxon>Bacillota</taxon>
        <taxon>Clostridia</taxon>
        <taxon>Eubacteriales</taxon>
        <taxon>Clostridiaceae</taxon>
        <taxon>Clostridium</taxon>
    </lineage>
</organism>
<dbReference type="InterPro" id="IPR002104">
    <property type="entry name" value="Integrase_catalytic"/>
</dbReference>
<dbReference type="InterPro" id="IPR013762">
    <property type="entry name" value="Integrase-like_cat_sf"/>
</dbReference>
<dbReference type="Proteomes" id="UP000000565">
    <property type="component" value="Chromosome"/>
</dbReference>
<dbReference type="InterPro" id="IPR050090">
    <property type="entry name" value="Tyrosine_recombinase_XerCD"/>
</dbReference>
<evidence type="ECO:0000256" key="1">
    <source>
        <dbReference type="ARBA" id="ARBA00008857"/>
    </source>
</evidence>
<dbReference type="HOGENOM" id="CLU_027562_9_2_9"/>
<dbReference type="KEGG" id="cbe:Cbei_1340"/>
<name>A6LT40_CLOB8</name>
<evidence type="ECO:0000259" key="4">
    <source>
        <dbReference type="PROSITE" id="PS51898"/>
    </source>
</evidence>
<comment type="similarity">
    <text evidence="1">Belongs to the 'phage' integrase family.</text>
</comment>
<evidence type="ECO:0000256" key="2">
    <source>
        <dbReference type="ARBA" id="ARBA00023125"/>
    </source>
</evidence>
<dbReference type="GO" id="GO:0015074">
    <property type="term" value="P:DNA integration"/>
    <property type="evidence" value="ECO:0007669"/>
    <property type="project" value="InterPro"/>
</dbReference>
<reference evidence="5 6" key="3">
    <citation type="journal article" date="2012" name="BMC Genomics">
        <title>Genome-wide dynamic transcriptional profiling in clostridium beijerinckii NCIMB 8052 using single-nucleotide resolution RNA-Seq.</title>
        <authorList>
            <person name="Wang Y."/>
            <person name="Li X."/>
            <person name="Mao Y."/>
            <person name="Blaschek H.P."/>
        </authorList>
    </citation>
    <scope>NUCLEOTIDE SEQUENCE [LARGE SCALE GENOMIC DNA]</scope>
    <source>
        <strain evidence="6">ATCC 51743 / NCIMB 8052</strain>
    </source>
</reference>
<dbReference type="EMBL" id="CP000721">
    <property type="protein sequence ID" value="ABR33520.1"/>
    <property type="molecule type" value="Genomic_DNA"/>
</dbReference>
<protein>
    <submittedName>
        <fullName evidence="5">Phage integrase family protein</fullName>
    </submittedName>
</protein>
<sequence>MISMAKLRLKTLKINNNSSKTVEECYSEYMDYCKSIGLRQATLVSKQRFYTYELLKHVSADDEINIITQKKIEGWINSMIDYGYKGNTYQTFVIKLKAFLTYCFTREYLKEYEVKIPNVILEKKEIYTEDELKKLLKKPDLDTCLVGDYRSFATVSFLVGAGCRSTTLLNVRVKDIDFKKEMILFAHMKTKRQVNVPLSKSLKLILKDYIETMNLKNEDILFPKLDGTKMSYDTLHENLVNYFKHCKVKMRGVNTFRNTFATMFVRNGGDIYRLKLLLGHSNIKTTERYVNLLPIDFKDDLLQYNPLDILNKNKNENGKMKIKKK</sequence>
<evidence type="ECO:0000313" key="6">
    <source>
        <dbReference type="Proteomes" id="UP000000565"/>
    </source>
</evidence>
<reference evidence="5 6" key="1">
    <citation type="submission" date="2007-06" db="EMBL/GenBank/DDBJ databases">
        <title>Complete sequence of Clostridium beijerinckii NCIMB 8052.</title>
        <authorList>
            <consortium name="US DOE Joint Genome Institute"/>
            <person name="Copeland A."/>
            <person name="Lucas S."/>
            <person name="Lapidus A."/>
            <person name="Barry K."/>
            <person name="Detter J.C."/>
            <person name="Glavina del Rio T."/>
            <person name="Hammon N."/>
            <person name="Israni S."/>
            <person name="Dalin E."/>
            <person name="Tice H."/>
            <person name="Pitluck S."/>
            <person name="Sims D."/>
            <person name="Brettin T."/>
            <person name="Bruce D."/>
            <person name="Tapia R."/>
            <person name="Brainard J."/>
            <person name="Schmutz J."/>
            <person name="Larimer F."/>
            <person name="Land M."/>
            <person name="Hauser L."/>
            <person name="Kyrpides N."/>
            <person name="Mikhailova N."/>
            <person name="Bennet G."/>
            <person name="Cann I."/>
            <person name="Chen J.-S."/>
            <person name="Contreras A.L."/>
            <person name="Jones D."/>
            <person name="Kashket E."/>
            <person name="Mitchell W."/>
            <person name="Stoddard S."/>
            <person name="Schwarz W."/>
            <person name="Qureshi N."/>
            <person name="Young M."/>
            <person name="Shi Z."/>
            <person name="Ezeji T."/>
            <person name="White B."/>
            <person name="Blaschek H."/>
            <person name="Richardson P."/>
        </authorList>
    </citation>
    <scope>NUCLEOTIDE SEQUENCE [LARGE SCALE GENOMIC DNA]</scope>
    <source>
        <strain evidence="6">ATCC 51743 / NCIMB 8052</strain>
    </source>
</reference>
<keyword evidence="2" id="KW-0238">DNA-binding</keyword>
<keyword evidence="3" id="KW-0233">DNA recombination</keyword>
<dbReference type="AlphaFoldDB" id="A6LT40"/>
<dbReference type="InterPro" id="IPR011010">
    <property type="entry name" value="DNA_brk_join_enz"/>
</dbReference>
<dbReference type="GO" id="GO:0003677">
    <property type="term" value="F:DNA binding"/>
    <property type="evidence" value="ECO:0007669"/>
    <property type="project" value="UniProtKB-KW"/>
</dbReference>
<dbReference type="PANTHER" id="PTHR30349:SF41">
    <property type="entry name" value="INTEGRASE_RECOMBINASE PROTEIN MJ0367-RELATED"/>
    <property type="match status" value="1"/>
</dbReference>
<reference evidence="5 6" key="2">
    <citation type="journal article" date="2011" name="BMC Genomics">
        <title>Single-nucleotide resolution analysis of the transcriptome structure of Clostridium beijerinckii NCIMB 8052 using RNA-Seq.</title>
        <authorList>
            <person name="Wang Y."/>
            <person name="Li X."/>
            <person name="Mao Y."/>
            <person name="Blaschek H.P."/>
        </authorList>
    </citation>
    <scope>NUCLEOTIDE SEQUENCE [LARGE SCALE GENOMIC DNA]</scope>
    <source>
        <strain evidence="6">ATCC 51743 / NCIMB 8052</strain>
    </source>
</reference>
<gene>
    <name evidence="5" type="ordered locus">Cbei_1340</name>
</gene>
<dbReference type="SUPFAM" id="SSF56349">
    <property type="entry name" value="DNA breaking-rejoining enzymes"/>
    <property type="match status" value="1"/>
</dbReference>
<dbReference type="PANTHER" id="PTHR30349">
    <property type="entry name" value="PHAGE INTEGRASE-RELATED"/>
    <property type="match status" value="1"/>
</dbReference>
<accession>A6LT40</accession>
<dbReference type="InterPro" id="IPR010998">
    <property type="entry name" value="Integrase_recombinase_N"/>
</dbReference>
<evidence type="ECO:0000256" key="3">
    <source>
        <dbReference type="ARBA" id="ARBA00023172"/>
    </source>
</evidence>
<dbReference type="PROSITE" id="PS51898">
    <property type="entry name" value="TYR_RECOMBINASE"/>
    <property type="match status" value="1"/>
</dbReference>